<keyword evidence="4" id="KW-1185">Reference proteome</keyword>
<dbReference type="EMBL" id="JABMIG020000034">
    <property type="protein sequence ID" value="KAL3800143.1"/>
    <property type="molecule type" value="Genomic_DNA"/>
</dbReference>
<sequence length="820" mass="89356">MVGPQTASPTHLPTYIVSYWPTTFSPTEMEKGKSKKSPDQEGVPQKNKDKEKTKSNDHNDRNKDKETKHEIQPTAESSWAPRQPYSSGRAPATSLSRPSSAKNSTAETTIPSMVPSDLSSELQSQLPTGKATTALSERPSQAPTGADSGLASNMTAMTGNTLSNGTEDTKKNKTDKNSGSKITISGVLPSSKLTEASPSVSISGTGNVSLSGTSGSKSKTSSKIYISGIFPSPQNKHDASKTTIEGNGKASLSLPKDDDSGTPAPTPTPTLTRSSSDKRPSSSKITISGIIPSSEHNNGPTLYIDSNGRLSFGNNIEHDSENEATLVPTPTPTVYRPRSKTRPISDVENVKISLSFPSPLGKKKEENAPSSAAMSLGFKPIQYYTDVPTSAAPSSVPDDKEEKEKRQDKKKRKTLSPTAIALTDEPTYFVYPTLSPSSADPNNNSMLSFPTYSPTYMPTQLTKERPPRPSSVFGSASGRENNYMMDSITPQLNDTFNDTVSENDDVVAFPPVNKTSDDEDEDTEGEGDQQEHSAYLYQKRICPGFPLGVNPAVKKVEQEVFFTYGIETRDTSDISLAEVVEKLQVRILEDAAFNILRCNNHRLWRSRRSLQSGSPVSRVYYSRNTAISTLSECTTSTTKPTHCAVVESTIYLTVIKGWQEAARAEALSQIHHALEKEYDKDSSIAFIHFLGPDLGQLSLYQQHKNHSNSTVSSDESMSASYPVSFYGAIATVLLAVFTLVVIGVMLCRHRKKRKLAETYQSFTNTSTVGREVRGSRAKDQYSSYTSSRSFCDERTPESNSKMHSTNDLSGCRSLLGTDRF</sequence>
<evidence type="ECO:0000313" key="4">
    <source>
        <dbReference type="Proteomes" id="UP001516023"/>
    </source>
</evidence>
<organism evidence="3 4">
    <name type="scientific">Cyclotella cryptica</name>
    <dbReference type="NCBI Taxonomy" id="29204"/>
    <lineage>
        <taxon>Eukaryota</taxon>
        <taxon>Sar</taxon>
        <taxon>Stramenopiles</taxon>
        <taxon>Ochrophyta</taxon>
        <taxon>Bacillariophyta</taxon>
        <taxon>Coscinodiscophyceae</taxon>
        <taxon>Thalassiosirophycidae</taxon>
        <taxon>Stephanodiscales</taxon>
        <taxon>Stephanodiscaceae</taxon>
        <taxon>Cyclotella</taxon>
    </lineage>
</organism>
<feature type="compositionally biased region" description="Basic and acidic residues" evidence="1">
    <location>
        <begin position="28"/>
        <end position="39"/>
    </location>
</feature>
<dbReference type="Proteomes" id="UP001516023">
    <property type="component" value="Unassembled WGS sequence"/>
</dbReference>
<keyword evidence="2" id="KW-0812">Transmembrane</keyword>
<feature type="compositionally biased region" description="Polar residues" evidence="1">
    <location>
        <begin position="191"/>
        <end position="208"/>
    </location>
</feature>
<keyword evidence="2" id="KW-0472">Membrane</keyword>
<feature type="region of interest" description="Disordered" evidence="1">
    <location>
        <begin position="788"/>
        <end position="807"/>
    </location>
</feature>
<feature type="transmembrane region" description="Helical" evidence="2">
    <location>
        <begin position="725"/>
        <end position="747"/>
    </location>
</feature>
<accession>A0ABD3QJH8</accession>
<name>A0ABD3QJH8_9STRA</name>
<feature type="compositionally biased region" description="Polar residues" evidence="1">
    <location>
        <begin position="150"/>
        <end position="163"/>
    </location>
</feature>
<feature type="compositionally biased region" description="Acidic residues" evidence="1">
    <location>
        <begin position="517"/>
        <end position="528"/>
    </location>
</feature>
<evidence type="ECO:0008006" key="5">
    <source>
        <dbReference type="Google" id="ProtNLM"/>
    </source>
</evidence>
<evidence type="ECO:0000256" key="1">
    <source>
        <dbReference type="SAM" id="MobiDB-lite"/>
    </source>
</evidence>
<feature type="region of interest" description="Disordered" evidence="1">
    <location>
        <begin position="506"/>
        <end position="531"/>
    </location>
</feature>
<gene>
    <name evidence="3" type="ORF">HJC23_001064</name>
</gene>
<protein>
    <recommendedName>
        <fullName evidence="5">SEA domain-containing protein</fullName>
    </recommendedName>
</protein>
<feature type="compositionally biased region" description="Basic and acidic residues" evidence="1">
    <location>
        <begin position="397"/>
        <end position="407"/>
    </location>
</feature>
<evidence type="ECO:0000256" key="2">
    <source>
        <dbReference type="SAM" id="Phobius"/>
    </source>
</evidence>
<feature type="compositionally biased region" description="Basic and acidic residues" evidence="1">
    <location>
        <begin position="46"/>
        <end position="71"/>
    </location>
</feature>
<keyword evidence="2" id="KW-1133">Transmembrane helix</keyword>
<feature type="compositionally biased region" description="Low complexity" evidence="1">
    <location>
        <begin position="209"/>
        <end position="229"/>
    </location>
</feature>
<dbReference type="AlphaFoldDB" id="A0ABD3QJH8"/>
<feature type="region of interest" description="Disordered" evidence="1">
    <location>
        <begin position="389"/>
        <end position="419"/>
    </location>
</feature>
<comment type="caution">
    <text evidence="3">The sequence shown here is derived from an EMBL/GenBank/DDBJ whole genome shotgun (WGS) entry which is preliminary data.</text>
</comment>
<feature type="compositionally biased region" description="Polar residues" evidence="1">
    <location>
        <begin position="797"/>
        <end position="807"/>
    </location>
</feature>
<feature type="region of interest" description="Disordered" evidence="1">
    <location>
        <begin position="25"/>
        <end position="342"/>
    </location>
</feature>
<feature type="compositionally biased region" description="Basic and acidic residues" evidence="1">
    <location>
        <begin position="167"/>
        <end position="178"/>
    </location>
</feature>
<feature type="region of interest" description="Disordered" evidence="1">
    <location>
        <begin position="460"/>
        <end position="480"/>
    </location>
</feature>
<proteinExistence type="predicted"/>
<feature type="compositionally biased region" description="Polar residues" evidence="1">
    <location>
        <begin position="93"/>
        <end position="143"/>
    </location>
</feature>
<evidence type="ECO:0000313" key="3">
    <source>
        <dbReference type="EMBL" id="KAL3800143.1"/>
    </source>
</evidence>
<reference evidence="3 4" key="1">
    <citation type="journal article" date="2020" name="G3 (Bethesda)">
        <title>Improved Reference Genome for Cyclotella cryptica CCMP332, a Model for Cell Wall Morphogenesis, Salinity Adaptation, and Lipid Production in Diatoms (Bacillariophyta).</title>
        <authorList>
            <person name="Roberts W.R."/>
            <person name="Downey K.M."/>
            <person name="Ruck E.C."/>
            <person name="Traller J.C."/>
            <person name="Alverson A.J."/>
        </authorList>
    </citation>
    <scope>NUCLEOTIDE SEQUENCE [LARGE SCALE GENOMIC DNA]</scope>
    <source>
        <strain evidence="3 4">CCMP332</strain>
    </source>
</reference>